<dbReference type="InterPro" id="IPR001387">
    <property type="entry name" value="Cro/C1-type_HTH"/>
</dbReference>
<dbReference type="Gene3D" id="1.10.260.40">
    <property type="entry name" value="lambda repressor-like DNA-binding domains"/>
    <property type="match status" value="1"/>
</dbReference>
<dbReference type="PROSITE" id="PS50943">
    <property type="entry name" value="HTH_CROC1"/>
    <property type="match status" value="1"/>
</dbReference>
<evidence type="ECO:0000313" key="4">
    <source>
        <dbReference type="Proteomes" id="UP000001288"/>
    </source>
</evidence>
<dbReference type="SMART" id="SM00530">
    <property type="entry name" value="HTH_XRE"/>
    <property type="match status" value="1"/>
</dbReference>
<dbReference type="HOGENOM" id="CLU_066192_44_5_9"/>
<reference evidence="4" key="1">
    <citation type="submission" date="2010-04" db="EMBL/GenBank/DDBJ databases">
        <title>The genome sequence of Listeria monocytogenes strain 10403S.</title>
        <authorList>
            <consortium name="The Broad Institute Genome Sequencing Platform"/>
            <consortium name="The Broad Institute Genome Sequencing Center for Infectious Disease."/>
            <person name="Borowsky M."/>
            <person name="Borodovsky M."/>
            <person name="Young S.K."/>
            <person name="Zeng Q."/>
            <person name="Koehrsen M."/>
            <person name="Fitzgerald M."/>
            <person name="Wiedmann M."/>
            <person name="Swaminathan B."/>
            <person name="Lauer P."/>
            <person name="Portnoy D."/>
            <person name="Cossart P."/>
            <person name="Buchrieser C."/>
            <person name="Higgins D."/>
            <person name="Abouelleil A."/>
            <person name="Alvarado L."/>
            <person name="Arachchi H.M."/>
            <person name="Berlin A."/>
            <person name="Borenstein D."/>
            <person name="Brown A."/>
            <person name="Chapman S.B."/>
            <person name="Chen Z."/>
            <person name="Dunbar C.D."/>
            <person name="Engels R."/>
            <person name="Freedman E."/>
            <person name="Gearin G."/>
            <person name="Gellesch M."/>
            <person name="Goldberg J."/>
            <person name="Griggs A."/>
            <person name="Gujja S."/>
            <person name="Heilman E."/>
            <person name="Heiman D."/>
            <person name="Howarth C."/>
            <person name="Jen D."/>
            <person name="Larson L."/>
            <person name="Lui A."/>
            <person name="MacDonald J."/>
            <person name="Mehta T."/>
            <person name="Montmayeur A."/>
            <person name="Neiman D."/>
            <person name="Park D."/>
            <person name="Pearson M."/>
            <person name="Priest M."/>
            <person name="Richards J."/>
            <person name="Roberts A."/>
            <person name="Saif S."/>
            <person name="Shea T."/>
            <person name="Shenoy N."/>
            <person name="Sisk P."/>
            <person name="Stolte C."/>
            <person name="Sykes S."/>
            <person name="Walk T."/>
            <person name="White J."/>
            <person name="Yandava C."/>
            <person name="Haas B."/>
            <person name="Nusbaum C."/>
            <person name="Birren B."/>
        </authorList>
    </citation>
    <scope>NUCLEOTIDE SEQUENCE [LARGE SCALE GENOMIC DNA]</scope>
    <source>
        <strain evidence="4">10403S</strain>
    </source>
</reference>
<dbReference type="RefSeq" id="WP_003731437.1">
    <property type="nucleotide sequence ID" value="NC_017544.1"/>
</dbReference>
<keyword evidence="1" id="KW-0238">DNA-binding</keyword>
<evidence type="ECO:0000259" key="2">
    <source>
        <dbReference type="PROSITE" id="PS50943"/>
    </source>
</evidence>
<dbReference type="PANTHER" id="PTHR46558:SF4">
    <property type="entry name" value="DNA-BIDING PHAGE PROTEIN"/>
    <property type="match status" value="1"/>
</dbReference>
<evidence type="ECO:0000256" key="1">
    <source>
        <dbReference type="ARBA" id="ARBA00023125"/>
    </source>
</evidence>
<name>A0A0H3GJS2_LISM4</name>
<accession>A0A0H3GJS2</accession>
<organism evidence="3 4">
    <name type="scientific">Listeria monocytogenes serotype 1/2a (strain 10403S)</name>
    <dbReference type="NCBI Taxonomy" id="393133"/>
    <lineage>
        <taxon>Bacteria</taxon>
        <taxon>Bacillati</taxon>
        <taxon>Bacillota</taxon>
        <taxon>Bacilli</taxon>
        <taxon>Bacillales</taxon>
        <taxon>Listeriaceae</taxon>
        <taxon>Listeria</taxon>
    </lineage>
</organism>
<dbReference type="InterPro" id="IPR010982">
    <property type="entry name" value="Lambda_DNA-bd_dom_sf"/>
</dbReference>
<proteinExistence type="predicted"/>
<dbReference type="AlphaFoldDB" id="A0A0H3GJS2"/>
<dbReference type="GO" id="GO:0003677">
    <property type="term" value="F:DNA binding"/>
    <property type="evidence" value="ECO:0007669"/>
    <property type="project" value="UniProtKB-KW"/>
</dbReference>
<dbReference type="Proteomes" id="UP000001288">
    <property type="component" value="Chromosome"/>
</dbReference>
<dbReference type="SUPFAM" id="SSF47413">
    <property type="entry name" value="lambda repressor-like DNA-binding domains"/>
    <property type="match status" value="1"/>
</dbReference>
<dbReference type="CDD" id="cd00093">
    <property type="entry name" value="HTH_XRE"/>
    <property type="match status" value="1"/>
</dbReference>
<feature type="domain" description="HTH cro/C1-type" evidence="2">
    <location>
        <begin position="5"/>
        <end position="57"/>
    </location>
</feature>
<gene>
    <name evidence="3" type="ordered locus">LMRG_01515</name>
</gene>
<dbReference type="Pfam" id="PF01381">
    <property type="entry name" value="HTH_3"/>
    <property type="match status" value="1"/>
</dbReference>
<evidence type="ECO:0000313" key="3">
    <source>
        <dbReference type="EMBL" id="AEO07304.1"/>
    </source>
</evidence>
<sequence length="67" mass="7825">MRNRLIELRKSKTRREVSKDLNITPQMLGAIERGDRTPSLKLANKIANYYDVPIEDIFFDNKDTLCV</sequence>
<dbReference type="EMBL" id="CP002002">
    <property type="protein sequence ID" value="AEO07304.1"/>
    <property type="molecule type" value="Genomic_DNA"/>
</dbReference>
<dbReference type="KEGG" id="lmt:LMRG_01515"/>
<protein>
    <recommendedName>
        <fullName evidence="2">HTH cro/C1-type domain-containing protein</fullName>
    </recommendedName>
</protein>
<dbReference type="PANTHER" id="PTHR46558">
    <property type="entry name" value="TRACRIPTIONAL REGULATORY PROTEIN-RELATED-RELATED"/>
    <property type="match status" value="1"/>
</dbReference>